<evidence type="ECO:0000313" key="1">
    <source>
        <dbReference type="EMBL" id="KAE8692168.1"/>
    </source>
</evidence>
<keyword evidence="2" id="KW-1185">Reference proteome</keyword>
<gene>
    <name evidence="1" type="ORF">F3Y22_tig00110858pilonHSYRG00168</name>
</gene>
<organism evidence="1 2">
    <name type="scientific">Hibiscus syriacus</name>
    <name type="common">Rose of Sharon</name>
    <dbReference type="NCBI Taxonomy" id="106335"/>
    <lineage>
        <taxon>Eukaryota</taxon>
        <taxon>Viridiplantae</taxon>
        <taxon>Streptophyta</taxon>
        <taxon>Embryophyta</taxon>
        <taxon>Tracheophyta</taxon>
        <taxon>Spermatophyta</taxon>
        <taxon>Magnoliopsida</taxon>
        <taxon>eudicotyledons</taxon>
        <taxon>Gunneridae</taxon>
        <taxon>Pentapetalae</taxon>
        <taxon>rosids</taxon>
        <taxon>malvids</taxon>
        <taxon>Malvales</taxon>
        <taxon>Malvaceae</taxon>
        <taxon>Malvoideae</taxon>
        <taxon>Hibiscus</taxon>
    </lineage>
</organism>
<proteinExistence type="predicted"/>
<protein>
    <submittedName>
        <fullName evidence="1">Uncharacterized protein</fullName>
    </submittedName>
</protein>
<dbReference type="AlphaFoldDB" id="A0A6A2ZJU8"/>
<sequence length="241" mass="26055">MWGAAGLLETSGEVIVALKRRQGGWNSLELWSGGWDVAIFENLWVMDFASGAIKEGVKGSSELNRESGISSNFQFSNLGMLGLPYWLSFPLGSAAGLSVDKLIIFNIQFVARGLLLIIGGGECGRILGEGVAQQWYDELDNLAFESELVIEDDNATMDTNFQDERIHFDCIVNTSPGTSEDDSVLNSSPIRGSITVDGESAGFDGLGLIRKAVDGKVVDWFALALLRSMFSLVCTKFSAPL</sequence>
<dbReference type="EMBL" id="VEPZ02001139">
    <property type="protein sequence ID" value="KAE8692168.1"/>
    <property type="molecule type" value="Genomic_DNA"/>
</dbReference>
<name>A0A6A2ZJU8_HIBSY</name>
<accession>A0A6A2ZJU8</accession>
<reference evidence="1" key="1">
    <citation type="submission" date="2019-09" db="EMBL/GenBank/DDBJ databases">
        <title>Draft genome information of white flower Hibiscus syriacus.</title>
        <authorList>
            <person name="Kim Y.-M."/>
        </authorList>
    </citation>
    <scope>NUCLEOTIDE SEQUENCE [LARGE SCALE GENOMIC DNA]</scope>
    <source>
        <strain evidence="1">YM2019G1</strain>
    </source>
</reference>
<dbReference type="Proteomes" id="UP000436088">
    <property type="component" value="Unassembled WGS sequence"/>
</dbReference>
<comment type="caution">
    <text evidence="1">The sequence shown here is derived from an EMBL/GenBank/DDBJ whole genome shotgun (WGS) entry which is preliminary data.</text>
</comment>
<evidence type="ECO:0000313" key="2">
    <source>
        <dbReference type="Proteomes" id="UP000436088"/>
    </source>
</evidence>